<dbReference type="Proteomes" id="UP001529510">
    <property type="component" value="Unassembled WGS sequence"/>
</dbReference>
<sequence>MLSICREFRQDLVYQRMGVLTPVLSSQQKNPGQDQNLQRPLGQPQLSISDT</sequence>
<reference evidence="2 3" key="1">
    <citation type="submission" date="2024-05" db="EMBL/GenBank/DDBJ databases">
        <title>Genome sequencing and assembly of Indian major carp, Cirrhinus mrigala (Hamilton, 1822).</title>
        <authorList>
            <person name="Mohindra V."/>
            <person name="Chowdhury L.M."/>
            <person name="Lal K."/>
            <person name="Jena J.K."/>
        </authorList>
    </citation>
    <scope>NUCLEOTIDE SEQUENCE [LARGE SCALE GENOMIC DNA]</scope>
    <source>
        <strain evidence="2">CM1030</strain>
        <tissue evidence="2">Blood</tissue>
    </source>
</reference>
<gene>
    <name evidence="2" type="ORF">M9458_029587</name>
</gene>
<name>A0ABD0PIF4_CIRMR</name>
<evidence type="ECO:0000313" key="2">
    <source>
        <dbReference type="EMBL" id="KAL0173619.1"/>
    </source>
</evidence>
<feature type="non-terminal residue" evidence="2">
    <location>
        <position position="51"/>
    </location>
</feature>
<accession>A0ABD0PIF4</accession>
<dbReference type="AlphaFoldDB" id="A0ABD0PIF4"/>
<organism evidence="2 3">
    <name type="scientific">Cirrhinus mrigala</name>
    <name type="common">Mrigala</name>
    <dbReference type="NCBI Taxonomy" id="683832"/>
    <lineage>
        <taxon>Eukaryota</taxon>
        <taxon>Metazoa</taxon>
        <taxon>Chordata</taxon>
        <taxon>Craniata</taxon>
        <taxon>Vertebrata</taxon>
        <taxon>Euteleostomi</taxon>
        <taxon>Actinopterygii</taxon>
        <taxon>Neopterygii</taxon>
        <taxon>Teleostei</taxon>
        <taxon>Ostariophysi</taxon>
        <taxon>Cypriniformes</taxon>
        <taxon>Cyprinidae</taxon>
        <taxon>Labeoninae</taxon>
        <taxon>Labeonini</taxon>
        <taxon>Cirrhinus</taxon>
    </lineage>
</organism>
<evidence type="ECO:0000256" key="1">
    <source>
        <dbReference type="SAM" id="MobiDB-lite"/>
    </source>
</evidence>
<protein>
    <submittedName>
        <fullName evidence="2">Uncharacterized protein</fullName>
    </submittedName>
</protein>
<comment type="caution">
    <text evidence="2">The sequence shown here is derived from an EMBL/GenBank/DDBJ whole genome shotgun (WGS) entry which is preliminary data.</text>
</comment>
<evidence type="ECO:0000313" key="3">
    <source>
        <dbReference type="Proteomes" id="UP001529510"/>
    </source>
</evidence>
<keyword evidence="3" id="KW-1185">Reference proteome</keyword>
<proteinExistence type="predicted"/>
<feature type="region of interest" description="Disordered" evidence="1">
    <location>
        <begin position="25"/>
        <end position="51"/>
    </location>
</feature>
<dbReference type="EMBL" id="JAMKFB020000015">
    <property type="protein sequence ID" value="KAL0173619.1"/>
    <property type="molecule type" value="Genomic_DNA"/>
</dbReference>